<dbReference type="EMBL" id="BLJE01000001">
    <property type="protein sequence ID" value="GFE63142.1"/>
    <property type="molecule type" value="Genomic_DNA"/>
</dbReference>
<evidence type="ECO:0000256" key="1">
    <source>
        <dbReference type="SAM" id="Phobius"/>
    </source>
</evidence>
<keyword evidence="1" id="KW-1133">Transmembrane helix</keyword>
<evidence type="ECO:0000313" key="3">
    <source>
        <dbReference type="Proteomes" id="UP000436822"/>
    </source>
</evidence>
<name>A0A6N6JD65_9RHOB</name>
<sequence>MSSKKLTLLGMLSFCICLVVAFFSFARVWEIDEVYREPNGEIYHIAATEYTIMSALCLMGLAGAAISFFMVFMDFFGMGDDEETE</sequence>
<keyword evidence="1" id="KW-0812">Transmembrane</keyword>
<gene>
    <name evidence="2" type="ORF">KIN_02160</name>
</gene>
<protein>
    <submittedName>
        <fullName evidence="2">Uncharacterized protein</fullName>
    </submittedName>
</protein>
<dbReference type="RefSeq" id="WP_159804110.1">
    <property type="nucleotide sequence ID" value="NZ_BLJE01000001.1"/>
</dbReference>
<proteinExistence type="predicted"/>
<evidence type="ECO:0000313" key="2">
    <source>
        <dbReference type="EMBL" id="GFE63142.1"/>
    </source>
</evidence>
<keyword evidence="3" id="KW-1185">Reference proteome</keyword>
<accession>A0A6N6JD65</accession>
<organism evidence="2 3">
    <name type="scientific">Litoreibacter roseus</name>
    <dbReference type="NCBI Taxonomy" id="2601869"/>
    <lineage>
        <taxon>Bacteria</taxon>
        <taxon>Pseudomonadati</taxon>
        <taxon>Pseudomonadota</taxon>
        <taxon>Alphaproteobacteria</taxon>
        <taxon>Rhodobacterales</taxon>
        <taxon>Roseobacteraceae</taxon>
        <taxon>Litoreibacter</taxon>
    </lineage>
</organism>
<reference evidence="2 3" key="1">
    <citation type="submission" date="2019-12" db="EMBL/GenBank/DDBJ databases">
        <title>Litoreibacter badius sp. nov., a novel bacteriochlorophyll a-containing bacterium in the genus Litoreibacter.</title>
        <authorList>
            <person name="Kanamuro M."/>
            <person name="Takabe Y."/>
            <person name="Mori K."/>
            <person name="Takaichi S."/>
            <person name="Hanada S."/>
        </authorList>
    </citation>
    <scope>NUCLEOTIDE SEQUENCE [LARGE SCALE GENOMIC DNA]</scope>
    <source>
        <strain evidence="2 3">K6</strain>
    </source>
</reference>
<keyword evidence="1" id="KW-0472">Membrane</keyword>
<comment type="caution">
    <text evidence="2">The sequence shown here is derived from an EMBL/GenBank/DDBJ whole genome shotgun (WGS) entry which is preliminary data.</text>
</comment>
<dbReference type="Proteomes" id="UP000436822">
    <property type="component" value="Unassembled WGS sequence"/>
</dbReference>
<dbReference type="AlphaFoldDB" id="A0A6N6JD65"/>
<feature type="transmembrane region" description="Helical" evidence="1">
    <location>
        <begin position="50"/>
        <end position="72"/>
    </location>
</feature>